<keyword evidence="10" id="KW-0732">Signal</keyword>
<dbReference type="PATRIC" id="fig|943816.4.peg.1745"/>
<dbReference type="Gene3D" id="3.30.350.10">
    <property type="entry name" value="Subtilisin inhibitor-like"/>
    <property type="match status" value="1"/>
</dbReference>
<feature type="chain" id="PRO_5039507599" description="Subtilisin inhibitor domain-containing protein" evidence="10">
    <location>
        <begin position="33"/>
        <end position="156"/>
    </location>
</feature>
<accession>A0A1E7K397</accession>
<comment type="caution">
    <text evidence="12">The sequence shown here is derived from an EMBL/GenBank/DDBJ whole genome shotgun (WGS) entry which is preliminary data.</text>
</comment>
<keyword evidence="6 8" id="KW-0722">Serine protease inhibitor</keyword>
<sequence length="156" mass="15920">MSTRTSARHLVRTALAAAALAVPLLTSQAAPAAGATNAPADSAPRGPHTGPGSDSGTQGVLLTVSGSGDTWIRGVMLHCEPTPHGHHPRAAETCAALDAAHGDLDALPAGNGRCTMQYDPVTVAARGSHRGQAVNWKKTFPNACVMHQATGPVFDF</sequence>
<dbReference type="InterPro" id="IPR023549">
    <property type="entry name" value="Subtilisin_inhibitor"/>
</dbReference>
<dbReference type="Pfam" id="PF00720">
    <property type="entry name" value="SSI"/>
    <property type="match status" value="1"/>
</dbReference>
<feature type="signal peptide" evidence="10">
    <location>
        <begin position="1"/>
        <end position="32"/>
    </location>
</feature>
<dbReference type="PROSITE" id="PS51318">
    <property type="entry name" value="TAT"/>
    <property type="match status" value="1"/>
</dbReference>
<dbReference type="Proteomes" id="UP000175829">
    <property type="component" value="Unassembled WGS sequence"/>
</dbReference>
<dbReference type="SUPFAM" id="SSF55399">
    <property type="entry name" value="Subtilisin inhibitor"/>
    <property type="match status" value="1"/>
</dbReference>
<evidence type="ECO:0000256" key="2">
    <source>
        <dbReference type="ARBA" id="ARBA00010472"/>
    </source>
</evidence>
<feature type="domain" description="Subtilisin inhibitor" evidence="11">
    <location>
        <begin position="71"/>
        <end position="142"/>
    </location>
</feature>
<dbReference type="InterPro" id="IPR000691">
    <property type="entry name" value="Prot_inh_I16_SSI"/>
</dbReference>
<evidence type="ECO:0000313" key="12">
    <source>
        <dbReference type="EMBL" id="OEU98355.1"/>
    </source>
</evidence>
<protein>
    <recommendedName>
        <fullName evidence="11">Subtilisin inhibitor domain-containing protein</fullName>
    </recommendedName>
</protein>
<evidence type="ECO:0000259" key="11">
    <source>
        <dbReference type="Pfam" id="PF00720"/>
    </source>
</evidence>
<feature type="compositionally biased region" description="Low complexity" evidence="9">
    <location>
        <begin position="33"/>
        <end position="44"/>
    </location>
</feature>
<dbReference type="PRINTS" id="PR00294">
    <property type="entry name" value="SSBTLNINHBTR"/>
</dbReference>
<dbReference type="EMBL" id="LJGV01000022">
    <property type="protein sequence ID" value="OEU98355.1"/>
    <property type="molecule type" value="Genomic_DNA"/>
</dbReference>
<keyword evidence="7" id="KW-1015">Disulfide bond</keyword>
<dbReference type="InterPro" id="IPR036819">
    <property type="entry name" value="Subtilisin_inhibitor-like_sf"/>
</dbReference>
<keyword evidence="5 8" id="KW-0646">Protease inhibitor</keyword>
<evidence type="ECO:0000256" key="3">
    <source>
        <dbReference type="ARBA" id="ARBA00011738"/>
    </source>
</evidence>
<dbReference type="GO" id="GO:0005576">
    <property type="term" value="C:extracellular region"/>
    <property type="evidence" value="ECO:0007669"/>
    <property type="project" value="UniProtKB-SubCell"/>
</dbReference>
<evidence type="ECO:0000256" key="7">
    <source>
        <dbReference type="ARBA" id="ARBA00023157"/>
    </source>
</evidence>
<evidence type="ECO:0000313" key="13">
    <source>
        <dbReference type="Proteomes" id="UP000175829"/>
    </source>
</evidence>
<comment type="subcellular location">
    <subcellularLocation>
        <location evidence="1">Secreted</location>
    </subcellularLocation>
</comment>
<feature type="region of interest" description="Disordered" evidence="9">
    <location>
        <begin position="33"/>
        <end position="60"/>
    </location>
</feature>
<dbReference type="AlphaFoldDB" id="A0A1E7K397"/>
<proteinExistence type="inferred from homology"/>
<gene>
    <name evidence="12" type="ORF">AN217_11640</name>
</gene>
<dbReference type="InterPro" id="IPR006311">
    <property type="entry name" value="TAT_signal"/>
</dbReference>
<evidence type="ECO:0000256" key="8">
    <source>
        <dbReference type="RuleBase" id="RU003471"/>
    </source>
</evidence>
<keyword evidence="4" id="KW-0964">Secreted</keyword>
<comment type="similarity">
    <text evidence="2 8">Belongs to the protease inhibitor I16 (SSI) family.</text>
</comment>
<evidence type="ECO:0000256" key="1">
    <source>
        <dbReference type="ARBA" id="ARBA00004613"/>
    </source>
</evidence>
<reference evidence="12 13" key="1">
    <citation type="journal article" date="2016" name="Front. Microbiol.">
        <title>Comparative Genomics Analysis of Streptomyces Species Reveals Their Adaptation to the Marine Environment and Their Diversity at the Genomic Level.</title>
        <authorList>
            <person name="Tian X."/>
            <person name="Zhang Z."/>
            <person name="Yang T."/>
            <person name="Chen M."/>
            <person name="Li J."/>
            <person name="Chen F."/>
            <person name="Yang J."/>
            <person name="Li W."/>
            <person name="Zhang B."/>
            <person name="Zhang Z."/>
            <person name="Wu J."/>
            <person name="Zhang C."/>
            <person name="Long L."/>
            <person name="Xiao J."/>
        </authorList>
    </citation>
    <scope>NUCLEOTIDE SEQUENCE [LARGE SCALE GENOMIC DNA]</scope>
    <source>
        <strain evidence="12 13">SCSIO M10379</strain>
    </source>
</reference>
<evidence type="ECO:0000256" key="4">
    <source>
        <dbReference type="ARBA" id="ARBA00022525"/>
    </source>
</evidence>
<evidence type="ECO:0000256" key="10">
    <source>
        <dbReference type="SAM" id="SignalP"/>
    </source>
</evidence>
<evidence type="ECO:0000256" key="5">
    <source>
        <dbReference type="ARBA" id="ARBA00022690"/>
    </source>
</evidence>
<name>A0A1E7K397_9ACTN</name>
<evidence type="ECO:0000256" key="6">
    <source>
        <dbReference type="ARBA" id="ARBA00022900"/>
    </source>
</evidence>
<organism evidence="12 13">
    <name type="scientific">Streptomyces qinglanensis</name>
    <dbReference type="NCBI Taxonomy" id="943816"/>
    <lineage>
        <taxon>Bacteria</taxon>
        <taxon>Bacillati</taxon>
        <taxon>Actinomycetota</taxon>
        <taxon>Actinomycetes</taxon>
        <taxon>Kitasatosporales</taxon>
        <taxon>Streptomycetaceae</taxon>
        <taxon>Streptomyces</taxon>
    </lineage>
</organism>
<comment type="subunit">
    <text evidence="3">Homodimer.</text>
</comment>
<dbReference type="RefSeq" id="WP_019358311.1">
    <property type="nucleotide sequence ID" value="NZ_LJGV01000022.1"/>
</dbReference>
<evidence type="ECO:0000256" key="9">
    <source>
        <dbReference type="SAM" id="MobiDB-lite"/>
    </source>
</evidence>
<dbReference type="GO" id="GO:0004867">
    <property type="term" value="F:serine-type endopeptidase inhibitor activity"/>
    <property type="evidence" value="ECO:0007669"/>
    <property type="project" value="UniProtKB-KW"/>
</dbReference>